<gene>
    <name evidence="1" type="ORF">NM688_g1356</name>
</gene>
<dbReference type="EMBL" id="JANHOG010000142">
    <property type="protein sequence ID" value="KAJ3557654.1"/>
    <property type="molecule type" value="Genomic_DNA"/>
</dbReference>
<keyword evidence="2" id="KW-1185">Reference proteome</keyword>
<evidence type="ECO:0000313" key="1">
    <source>
        <dbReference type="EMBL" id="KAJ3557654.1"/>
    </source>
</evidence>
<sequence>MYQTAQDALYDAPFMDAFNQYIDPSAFEPERQDPSALGASFTALNFSEADATLYPAVDVVPTSSTPHDVHSVRSREFVKSFTPFKMFASMDTRPSTSSIPLAVGGLLQPVLVASPSPPAPMPSYGFESYPESLIYYDYGRTFGEVPFSPKSSESSLPSTSNPSSALPSPPVFPLPLGGTSDMLSSPALSALSLGCNSSPLPPLLGLQLPSEDSDRPATSEPSTFLIRSHITTRRRNFRTSRSQSSRGQSSLTDTGRDRASASSSTLKSRGPTKVPEKKKRKARVHEMALSSSRHPPYTSPAAPLSTSISSYRDGSSLQHFPNIGTLRVVPRKAIYTTGRTPKCPEAKGASMPPEVEIDLSKPYGFYFRHNRCTVCGRIAKRPQDKGRHLKLHMEPKWMHCDGVPLSALSEYGITLRDGDEVNSWDHRKDITYGGCGHAVRRQDAFYRHQRICPHSRMRLSATTRV</sequence>
<name>A0ACC1TBY8_9APHY</name>
<comment type="caution">
    <text evidence="1">The sequence shown here is derived from an EMBL/GenBank/DDBJ whole genome shotgun (WGS) entry which is preliminary data.</text>
</comment>
<dbReference type="Proteomes" id="UP001148662">
    <property type="component" value="Unassembled WGS sequence"/>
</dbReference>
<evidence type="ECO:0000313" key="2">
    <source>
        <dbReference type="Proteomes" id="UP001148662"/>
    </source>
</evidence>
<reference evidence="1" key="1">
    <citation type="submission" date="2022-07" db="EMBL/GenBank/DDBJ databases">
        <title>Genome Sequence of Phlebia brevispora.</title>
        <authorList>
            <person name="Buettner E."/>
        </authorList>
    </citation>
    <scope>NUCLEOTIDE SEQUENCE</scope>
    <source>
        <strain evidence="1">MPL23</strain>
    </source>
</reference>
<proteinExistence type="predicted"/>
<organism evidence="1 2">
    <name type="scientific">Phlebia brevispora</name>
    <dbReference type="NCBI Taxonomy" id="194682"/>
    <lineage>
        <taxon>Eukaryota</taxon>
        <taxon>Fungi</taxon>
        <taxon>Dikarya</taxon>
        <taxon>Basidiomycota</taxon>
        <taxon>Agaricomycotina</taxon>
        <taxon>Agaricomycetes</taxon>
        <taxon>Polyporales</taxon>
        <taxon>Meruliaceae</taxon>
        <taxon>Phlebia</taxon>
    </lineage>
</organism>
<accession>A0ACC1TBY8</accession>
<protein>
    <submittedName>
        <fullName evidence="1">Uncharacterized protein</fullName>
    </submittedName>
</protein>